<dbReference type="AlphaFoldDB" id="A0A517XPT6"/>
<dbReference type="SUPFAM" id="SSF53300">
    <property type="entry name" value="vWA-like"/>
    <property type="match status" value="1"/>
</dbReference>
<keyword evidence="3" id="KW-1185">Reference proteome</keyword>
<dbReference type="InterPro" id="IPR036465">
    <property type="entry name" value="vWFA_dom_sf"/>
</dbReference>
<dbReference type="PANTHER" id="PTHR33608:SF7">
    <property type="entry name" value="DUF58 DOMAIN-CONTAINING PROTEIN"/>
    <property type="match status" value="1"/>
</dbReference>
<gene>
    <name evidence="2" type="ORF">ETAA1_14370</name>
</gene>
<dbReference type="Gene3D" id="3.40.50.410">
    <property type="entry name" value="von Willebrand factor, type A domain"/>
    <property type="match status" value="1"/>
</dbReference>
<evidence type="ECO:0000313" key="3">
    <source>
        <dbReference type="Proteomes" id="UP000319576"/>
    </source>
</evidence>
<name>A0A517XPT6_9BACT</name>
<protein>
    <recommendedName>
        <fullName evidence="1">DUF58 domain-containing protein</fullName>
    </recommendedName>
</protein>
<dbReference type="OrthoDB" id="9780819at2"/>
<organism evidence="2 3">
    <name type="scientific">Urbifossiella limnaea</name>
    <dbReference type="NCBI Taxonomy" id="2528023"/>
    <lineage>
        <taxon>Bacteria</taxon>
        <taxon>Pseudomonadati</taxon>
        <taxon>Planctomycetota</taxon>
        <taxon>Planctomycetia</taxon>
        <taxon>Gemmatales</taxon>
        <taxon>Gemmataceae</taxon>
        <taxon>Urbifossiella</taxon>
    </lineage>
</organism>
<dbReference type="KEGG" id="uli:ETAA1_14370"/>
<sequence>MAREQDPRRFFDPKTIATIGQLDLRARFVVEGFLAGMHKSPIFGQSVEFVQHREYVPGDDLRHVDWTVWSKTDRYYIKQYEAETNLRSYLVVDASESMLYGADKAKKAGTLYKYDYAATAAACLTFLTVKQQDSVGLITFDSDVRQVLPPRSSQNHLDAVAKALQVSKPREKTNPLKIMQRVAESMPSRGMVTIFSDLLCDREALFKGLEMLRHRRHDVIVFHVLDDDELTFPFGGMTKFEGLEAQPDLLCDPKALRDGYLEALEEYLTEVRRGCTRIGVEYQLVRTSDYLDAVLSRFLYQRMSSRASPVRR</sequence>
<dbReference type="InterPro" id="IPR002881">
    <property type="entry name" value="DUF58"/>
</dbReference>
<dbReference type="RefSeq" id="WP_145235568.1">
    <property type="nucleotide sequence ID" value="NZ_CP036273.1"/>
</dbReference>
<dbReference type="Proteomes" id="UP000319576">
    <property type="component" value="Chromosome"/>
</dbReference>
<evidence type="ECO:0000313" key="2">
    <source>
        <dbReference type="EMBL" id="QDU19508.1"/>
    </source>
</evidence>
<dbReference type="PANTHER" id="PTHR33608">
    <property type="entry name" value="BLL2464 PROTEIN"/>
    <property type="match status" value="1"/>
</dbReference>
<accession>A0A517XPT6</accession>
<proteinExistence type="predicted"/>
<dbReference type="EMBL" id="CP036273">
    <property type="protein sequence ID" value="QDU19508.1"/>
    <property type="molecule type" value="Genomic_DNA"/>
</dbReference>
<feature type="domain" description="DUF58" evidence="1">
    <location>
        <begin position="52"/>
        <end position="263"/>
    </location>
</feature>
<reference evidence="2 3" key="1">
    <citation type="submission" date="2019-02" db="EMBL/GenBank/DDBJ databases">
        <title>Deep-cultivation of Planctomycetes and their phenomic and genomic characterization uncovers novel biology.</title>
        <authorList>
            <person name="Wiegand S."/>
            <person name="Jogler M."/>
            <person name="Boedeker C."/>
            <person name="Pinto D."/>
            <person name="Vollmers J."/>
            <person name="Rivas-Marin E."/>
            <person name="Kohn T."/>
            <person name="Peeters S.H."/>
            <person name="Heuer A."/>
            <person name="Rast P."/>
            <person name="Oberbeckmann S."/>
            <person name="Bunk B."/>
            <person name="Jeske O."/>
            <person name="Meyerdierks A."/>
            <person name="Storesund J.E."/>
            <person name="Kallscheuer N."/>
            <person name="Luecker S."/>
            <person name="Lage O.M."/>
            <person name="Pohl T."/>
            <person name="Merkel B.J."/>
            <person name="Hornburger P."/>
            <person name="Mueller R.-W."/>
            <person name="Bruemmer F."/>
            <person name="Labrenz M."/>
            <person name="Spormann A.M."/>
            <person name="Op den Camp H."/>
            <person name="Overmann J."/>
            <person name="Amann R."/>
            <person name="Jetten M.S.M."/>
            <person name="Mascher T."/>
            <person name="Medema M.H."/>
            <person name="Devos D.P."/>
            <person name="Kaster A.-K."/>
            <person name="Ovreas L."/>
            <person name="Rohde M."/>
            <person name="Galperin M.Y."/>
            <person name="Jogler C."/>
        </authorList>
    </citation>
    <scope>NUCLEOTIDE SEQUENCE [LARGE SCALE GENOMIC DNA]</scope>
    <source>
        <strain evidence="2 3">ETA_A1</strain>
    </source>
</reference>
<dbReference type="Pfam" id="PF01882">
    <property type="entry name" value="DUF58"/>
    <property type="match status" value="1"/>
</dbReference>
<evidence type="ECO:0000259" key="1">
    <source>
        <dbReference type="Pfam" id="PF01882"/>
    </source>
</evidence>